<reference evidence="1 2" key="1">
    <citation type="journal article" date="2021" name="Plant Biotechnol. J.">
        <title>Multi-omics assisted identification of the key and species-specific regulatory components of drought-tolerant mechanisms in Gossypium stocksii.</title>
        <authorList>
            <person name="Yu D."/>
            <person name="Ke L."/>
            <person name="Zhang D."/>
            <person name="Wu Y."/>
            <person name="Sun Y."/>
            <person name="Mei J."/>
            <person name="Sun J."/>
            <person name="Sun Y."/>
        </authorList>
    </citation>
    <scope>NUCLEOTIDE SEQUENCE [LARGE SCALE GENOMIC DNA]</scope>
    <source>
        <strain evidence="2">cv. E1</strain>
        <tissue evidence="1">Leaf</tissue>
    </source>
</reference>
<dbReference type="Proteomes" id="UP000828251">
    <property type="component" value="Unassembled WGS sequence"/>
</dbReference>
<dbReference type="AlphaFoldDB" id="A0A9D3USY9"/>
<evidence type="ECO:0000313" key="2">
    <source>
        <dbReference type="Proteomes" id="UP000828251"/>
    </source>
</evidence>
<organism evidence="1 2">
    <name type="scientific">Gossypium stocksii</name>
    <dbReference type="NCBI Taxonomy" id="47602"/>
    <lineage>
        <taxon>Eukaryota</taxon>
        <taxon>Viridiplantae</taxon>
        <taxon>Streptophyta</taxon>
        <taxon>Embryophyta</taxon>
        <taxon>Tracheophyta</taxon>
        <taxon>Spermatophyta</taxon>
        <taxon>Magnoliopsida</taxon>
        <taxon>eudicotyledons</taxon>
        <taxon>Gunneridae</taxon>
        <taxon>Pentapetalae</taxon>
        <taxon>rosids</taxon>
        <taxon>malvids</taxon>
        <taxon>Malvales</taxon>
        <taxon>Malvaceae</taxon>
        <taxon>Malvoideae</taxon>
        <taxon>Gossypium</taxon>
    </lineage>
</organism>
<accession>A0A9D3USY9</accession>
<comment type="caution">
    <text evidence="1">The sequence shown here is derived from an EMBL/GenBank/DDBJ whole genome shotgun (WGS) entry which is preliminary data.</text>
</comment>
<feature type="non-terminal residue" evidence="1">
    <location>
        <position position="50"/>
    </location>
</feature>
<name>A0A9D3USY9_9ROSI</name>
<proteinExistence type="predicted"/>
<evidence type="ECO:0000313" key="1">
    <source>
        <dbReference type="EMBL" id="KAH1056862.1"/>
    </source>
</evidence>
<keyword evidence="2" id="KW-1185">Reference proteome</keyword>
<dbReference type="EMBL" id="JAIQCV010000010">
    <property type="protein sequence ID" value="KAH1056862.1"/>
    <property type="molecule type" value="Genomic_DNA"/>
</dbReference>
<sequence length="50" mass="5869">MKMLNKIYENSESEFNPLSLSHDINVDTLKLYGDELQELKDKLLEKSKIL</sequence>
<protein>
    <submittedName>
        <fullName evidence="1">Uncharacterized protein</fullName>
    </submittedName>
</protein>
<gene>
    <name evidence="1" type="ORF">J1N35_034927</name>
</gene>